<proteinExistence type="inferred from homology"/>
<dbReference type="OrthoDB" id="2163395at2759"/>
<dbReference type="PANTHER" id="PTHR33768">
    <property type="entry name" value="MIP11318P"/>
    <property type="match status" value="1"/>
</dbReference>
<feature type="region of interest" description="Disordered" evidence="2">
    <location>
        <begin position="155"/>
        <end position="243"/>
    </location>
</feature>
<feature type="compositionally biased region" description="Basic and acidic residues" evidence="2">
    <location>
        <begin position="198"/>
        <end position="220"/>
    </location>
</feature>
<sequence length="243" mass="28721">MHRSYQPILPCSSKYLQQRWDQTYYNEHKKKVQSAKPVVDTNTPLTYGHLNLKLKKLKLEEDRLAVIERDNRLLLEKMSCIMRTTGSVDNKNDYELKSLNQEKREQEILRVSRENHAILDRLMKCEPQYQVQKWQEDWEKAERYKDSIARYPRGWYNIQQGKNRSKGQKKACKKKESKKETQPKDESVELALEAGDTTESREDTESKSESERESKDEFKRGGKVKALIGDKKSKTESKKAKQF</sequence>
<protein>
    <submittedName>
        <fullName evidence="4">Uncharacterized protein CFAP97D2</fullName>
    </submittedName>
</protein>
<dbReference type="InParanoid" id="A0A6P8QZP4"/>
<feature type="compositionally biased region" description="Basic and acidic residues" evidence="2">
    <location>
        <begin position="177"/>
        <end position="187"/>
    </location>
</feature>
<reference evidence="4" key="1">
    <citation type="submission" date="2025-08" db="UniProtKB">
        <authorList>
            <consortium name="RefSeq"/>
        </authorList>
    </citation>
    <scope>IDENTIFICATION</scope>
</reference>
<dbReference type="PANTHER" id="PTHR33768:SF7">
    <property type="entry name" value="CFAP97 DOMAIN CONTAINING 2"/>
    <property type="match status" value="1"/>
</dbReference>
<dbReference type="RefSeq" id="XP_033803522.1">
    <property type="nucleotide sequence ID" value="XM_033947631.1"/>
</dbReference>
<dbReference type="Pfam" id="PF13879">
    <property type="entry name" value="Hmw_CFAP97"/>
    <property type="match status" value="1"/>
</dbReference>
<evidence type="ECO:0000313" key="4">
    <source>
        <dbReference type="RefSeq" id="XP_033803522.1"/>
    </source>
</evidence>
<dbReference type="FunCoup" id="A0A6P8QZP4">
    <property type="interactions" value="1"/>
</dbReference>
<feature type="compositionally biased region" description="Basic and acidic residues" evidence="2">
    <location>
        <begin position="228"/>
        <end position="243"/>
    </location>
</feature>
<feature type="compositionally biased region" description="Basic residues" evidence="2">
    <location>
        <begin position="163"/>
        <end position="176"/>
    </location>
</feature>
<dbReference type="GeneID" id="117361975"/>
<evidence type="ECO:0000256" key="1">
    <source>
        <dbReference type="ARBA" id="ARBA00008315"/>
    </source>
</evidence>
<organism evidence="3 4">
    <name type="scientific">Geotrypetes seraphini</name>
    <name type="common">Gaboon caecilian</name>
    <name type="synonym">Caecilia seraphini</name>
    <dbReference type="NCBI Taxonomy" id="260995"/>
    <lineage>
        <taxon>Eukaryota</taxon>
        <taxon>Metazoa</taxon>
        <taxon>Chordata</taxon>
        <taxon>Craniata</taxon>
        <taxon>Vertebrata</taxon>
        <taxon>Euteleostomi</taxon>
        <taxon>Amphibia</taxon>
        <taxon>Gymnophiona</taxon>
        <taxon>Geotrypetes</taxon>
    </lineage>
</organism>
<gene>
    <name evidence="4" type="primary">CFAP97D2</name>
</gene>
<dbReference type="Proteomes" id="UP000515159">
    <property type="component" value="Chromosome 6"/>
</dbReference>
<comment type="similarity">
    <text evidence="1">Belongs to the CFAP97 family.</text>
</comment>
<name>A0A6P8QZP4_GEOSA</name>
<dbReference type="AlphaFoldDB" id="A0A6P8QZP4"/>
<dbReference type="InterPro" id="IPR038792">
    <property type="entry name" value="CFAP97D1/2"/>
</dbReference>
<dbReference type="CTD" id="101929355"/>
<dbReference type="InterPro" id="IPR029488">
    <property type="entry name" value="Hmw/CFAP97"/>
</dbReference>
<accession>A0A6P8QZP4</accession>
<dbReference type="KEGG" id="gsh:117361975"/>
<evidence type="ECO:0000256" key="2">
    <source>
        <dbReference type="SAM" id="MobiDB-lite"/>
    </source>
</evidence>
<keyword evidence="3" id="KW-1185">Reference proteome</keyword>
<evidence type="ECO:0000313" key="3">
    <source>
        <dbReference type="Proteomes" id="UP000515159"/>
    </source>
</evidence>